<reference evidence="1" key="1">
    <citation type="submission" date="2021-10" db="EMBL/GenBank/DDBJ databases">
        <title>Collection of gut derived symbiotic bacterial strains cultured from healthy donors.</title>
        <authorList>
            <person name="Lin H."/>
            <person name="Littmann E."/>
            <person name="Claire K."/>
            <person name="Pamer E."/>
        </authorList>
    </citation>
    <scope>NUCLEOTIDE SEQUENCE</scope>
    <source>
        <strain evidence="1">MSK.22.92</strain>
    </source>
</reference>
<organism evidence="1 2">
    <name type="scientific">Agathobacter rectalis</name>
    <dbReference type="NCBI Taxonomy" id="39491"/>
    <lineage>
        <taxon>Bacteria</taxon>
        <taxon>Bacillati</taxon>
        <taxon>Bacillota</taxon>
        <taxon>Clostridia</taxon>
        <taxon>Lachnospirales</taxon>
        <taxon>Lachnospiraceae</taxon>
        <taxon>Agathobacter</taxon>
    </lineage>
</organism>
<evidence type="ECO:0000313" key="2">
    <source>
        <dbReference type="Proteomes" id="UP001197847"/>
    </source>
</evidence>
<dbReference type="InterPro" id="IPR032564">
    <property type="entry name" value="DUF4928"/>
</dbReference>
<proteinExistence type="predicted"/>
<protein>
    <submittedName>
        <fullName evidence="1">DUF4928 family protein</fullName>
    </submittedName>
</protein>
<feature type="non-terminal residue" evidence="1">
    <location>
        <position position="58"/>
    </location>
</feature>
<dbReference type="Proteomes" id="UP001197847">
    <property type="component" value="Unassembled WGS sequence"/>
</dbReference>
<dbReference type="EMBL" id="JAJFBX010000520">
    <property type="protein sequence ID" value="MCC2749073.1"/>
    <property type="molecule type" value="Genomic_DNA"/>
</dbReference>
<sequence length="58" mass="6496">MGDTAIHCTTAPATLLMEKCQRNIKNGLHPIIITVKDRVKTAWDLAADMGFAERLEVW</sequence>
<gene>
    <name evidence="1" type="ORF">LK487_19065</name>
</gene>
<evidence type="ECO:0000313" key="1">
    <source>
        <dbReference type="EMBL" id="MCC2749073.1"/>
    </source>
</evidence>
<accession>A0AAW4WR49</accession>
<comment type="caution">
    <text evidence="1">The sequence shown here is derived from an EMBL/GenBank/DDBJ whole genome shotgun (WGS) entry which is preliminary data.</text>
</comment>
<name>A0AAW4WR49_9FIRM</name>
<dbReference type="Pfam" id="PF16280">
    <property type="entry name" value="DUF4928"/>
    <property type="match status" value="1"/>
</dbReference>
<dbReference type="AlphaFoldDB" id="A0AAW4WR49"/>